<gene>
    <name evidence="2" type="ORF">AABB31_11885</name>
</gene>
<dbReference type="InterPro" id="IPR017926">
    <property type="entry name" value="GATASE"/>
</dbReference>
<dbReference type="InterPro" id="IPR044992">
    <property type="entry name" value="ChyE-like"/>
</dbReference>
<dbReference type="InterPro" id="IPR029062">
    <property type="entry name" value="Class_I_gatase-like"/>
</dbReference>
<evidence type="ECO:0000313" key="2">
    <source>
        <dbReference type="EMBL" id="XFU26702.1"/>
    </source>
</evidence>
<dbReference type="SUPFAM" id="SSF52317">
    <property type="entry name" value="Class I glutamine amidotransferase-like"/>
    <property type="match status" value="1"/>
</dbReference>
<protein>
    <submittedName>
        <fullName evidence="2">Type 1 glutamine amidotransferase</fullName>
    </submittedName>
</protein>
<reference evidence="2" key="1">
    <citation type="submission" date="2024-08" db="EMBL/GenBank/DDBJ databases">
        <title>Phylogenomic analyses of a clade within the roseobacter group suggest taxonomic reassignments of species of the genera Aestuariivita, Citreicella, Loktanella, Nautella, Pelagibaca, Ruegeria, Thalassobius, Thiobacimonas and Tropicibacter, and the proposal o.</title>
        <authorList>
            <person name="Jeon C.O."/>
        </authorList>
    </citation>
    <scope>NUCLEOTIDE SEQUENCE</scope>
    <source>
        <strain evidence="2">SS1-5</strain>
    </source>
</reference>
<proteinExistence type="predicted"/>
<dbReference type="PROSITE" id="PS51273">
    <property type="entry name" value="GATASE_TYPE_1"/>
    <property type="match status" value="1"/>
</dbReference>
<sequence>MRIGILQTGHAPDALKPDHGDFATLFKALLDGHGFTFTTFSVVDMELPEDRAACDGWLVTGSKHGAYEDHPFIPPLEALIRDIYDADIPLVGVCFGHQIIAQALGGKVEKFSDGWAVGRQTYDWAGEQVALNAWHQDQVVALPPDAKVLASNDFCQNAALVYGRRAFTVQPHPEFDNRYVAGLARHRGPGVVPEPLLQQVADNLDAPIDNGRLADDIARFFKERRVA</sequence>
<organism evidence="2 3">
    <name type="scientific">Yoonia rhodophyticola</name>
    <dbReference type="NCBI Taxonomy" id="3137370"/>
    <lineage>
        <taxon>Bacteria</taxon>
        <taxon>Pseudomonadati</taxon>
        <taxon>Pseudomonadota</taxon>
        <taxon>Alphaproteobacteria</taxon>
        <taxon>Rhodobacterales</taxon>
        <taxon>Paracoccaceae</taxon>
        <taxon>Yoonia</taxon>
    </lineage>
</organism>
<keyword evidence="3" id="KW-1185">Reference proteome</keyword>
<keyword evidence="2" id="KW-0315">Glutamine amidotransferase</keyword>
<evidence type="ECO:0000313" key="3">
    <source>
        <dbReference type="Proteomes" id="UP001470809"/>
    </source>
</evidence>
<name>A0ABZ3JBZ6_9RHOB</name>
<feature type="domain" description="Glutamine amidotransferase" evidence="1">
    <location>
        <begin position="73"/>
        <end position="176"/>
    </location>
</feature>
<evidence type="ECO:0000259" key="1">
    <source>
        <dbReference type="Pfam" id="PF00117"/>
    </source>
</evidence>
<dbReference type="CDD" id="cd01741">
    <property type="entry name" value="GATase1_1"/>
    <property type="match status" value="1"/>
</dbReference>
<dbReference type="Pfam" id="PF00117">
    <property type="entry name" value="GATase"/>
    <property type="match status" value="1"/>
</dbReference>
<dbReference type="PANTHER" id="PTHR42695:SF5">
    <property type="entry name" value="GLUTAMINE AMIDOTRANSFERASE YLR126C-RELATED"/>
    <property type="match status" value="1"/>
</dbReference>
<dbReference type="PANTHER" id="PTHR42695">
    <property type="entry name" value="GLUTAMINE AMIDOTRANSFERASE YLR126C-RELATED"/>
    <property type="match status" value="1"/>
</dbReference>
<dbReference type="Gene3D" id="3.40.50.880">
    <property type="match status" value="1"/>
</dbReference>
<accession>A0ABZ3JBZ6</accession>
<dbReference type="EMBL" id="CP151767">
    <property type="protein sequence ID" value="XFU26702.1"/>
    <property type="molecule type" value="Genomic_DNA"/>
</dbReference>
<dbReference type="Proteomes" id="UP001470809">
    <property type="component" value="Chromosome"/>
</dbReference>
<dbReference type="RefSeq" id="WP_373635578.1">
    <property type="nucleotide sequence ID" value="NZ_CP151767.2"/>
</dbReference>